<gene>
    <name evidence="3" type="ORF">GX51_07785</name>
</gene>
<feature type="region of interest" description="Disordered" evidence="1">
    <location>
        <begin position="531"/>
        <end position="553"/>
    </location>
</feature>
<evidence type="ECO:0000313" key="4">
    <source>
        <dbReference type="Proteomes" id="UP000224080"/>
    </source>
</evidence>
<comment type="caution">
    <text evidence="3">The sequence shown here is derived from an EMBL/GenBank/DDBJ whole genome shotgun (WGS) entry which is preliminary data.</text>
</comment>
<dbReference type="Proteomes" id="UP000224080">
    <property type="component" value="Unassembled WGS sequence"/>
</dbReference>
<reference evidence="3 4" key="1">
    <citation type="submission" date="2017-10" db="EMBL/GenBank/DDBJ databases">
        <title>Comparative genomics in systemic dimorphic fungi from Ajellomycetaceae.</title>
        <authorList>
            <person name="Munoz J.F."/>
            <person name="Mcewen J.G."/>
            <person name="Clay O.K."/>
            <person name="Cuomo C.A."/>
        </authorList>
    </citation>
    <scope>NUCLEOTIDE SEQUENCE [LARGE SCALE GENOMIC DNA]</scope>
    <source>
        <strain evidence="3 4">UAMH130</strain>
    </source>
</reference>
<evidence type="ECO:0000256" key="1">
    <source>
        <dbReference type="SAM" id="MobiDB-lite"/>
    </source>
</evidence>
<dbReference type="STRING" id="2060905.A0A2B7WAE3"/>
<evidence type="ECO:0008006" key="5">
    <source>
        <dbReference type="Google" id="ProtNLM"/>
    </source>
</evidence>
<feature type="chain" id="PRO_5012180007" description="Conidiation-specific protein 13" evidence="2">
    <location>
        <begin position="19"/>
        <end position="553"/>
    </location>
</feature>
<feature type="compositionally biased region" description="Basic and acidic residues" evidence="1">
    <location>
        <begin position="544"/>
        <end position="553"/>
    </location>
</feature>
<dbReference type="OrthoDB" id="2142213at2759"/>
<feature type="signal peptide" evidence="2">
    <location>
        <begin position="1"/>
        <end position="18"/>
    </location>
</feature>
<accession>A0A2B7WAE3</accession>
<keyword evidence="4" id="KW-1185">Reference proteome</keyword>
<dbReference type="EMBL" id="PDNC01000173">
    <property type="protein sequence ID" value="PGG96513.1"/>
    <property type="molecule type" value="Genomic_DNA"/>
</dbReference>
<evidence type="ECO:0000313" key="3">
    <source>
        <dbReference type="EMBL" id="PGG96513.1"/>
    </source>
</evidence>
<dbReference type="AlphaFoldDB" id="A0A2B7WAE3"/>
<organism evidence="3 4">
    <name type="scientific">Blastomyces parvus</name>
    <dbReference type="NCBI Taxonomy" id="2060905"/>
    <lineage>
        <taxon>Eukaryota</taxon>
        <taxon>Fungi</taxon>
        <taxon>Dikarya</taxon>
        <taxon>Ascomycota</taxon>
        <taxon>Pezizomycotina</taxon>
        <taxon>Eurotiomycetes</taxon>
        <taxon>Eurotiomycetidae</taxon>
        <taxon>Onygenales</taxon>
        <taxon>Ajellomycetaceae</taxon>
        <taxon>Blastomyces</taxon>
    </lineage>
</organism>
<keyword evidence="2" id="KW-0732">Signal</keyword>
<sequence>MVVLSTLCPLMLLGLASAQIIKNPLVKNVHDFDSTFDASLPAPQKYTYTKWTTDEIEQGLPPDKTWGASYYEKESRHYCRDDFSVYNVTYADCPEPWLIGHCAKAEMNREATFDVLGRLPSSARGVISDLLNANIERGLSFRWHAKHSVLLGGYFRPADGLKAALTALWVGGPGIPYQPFLDAVNADTCVADESAAESLKRDGSLGDAVDKGFAIAAYLKIVKGDPPFDASCMSNQLKVLGAILDERWDAPGKCPDKKAPELVKYRTVLFPAGIEVLNTDPVPSSKAVEVTYWPKSDGYPEFCWNEARAARSNDDPRPRCEPRRLNIYNVTYEDCLDQDPWAICHCSDAQQSLDDVIRRVGQLPPALRSHMIHLAAFENSGIGGATVLPWNMVMIFGDAQDSVYFHEASHCIDRGFYASETFRAAKEKDSCWPTHYSKSADIELFAEIGVLHLYDQSGKTLLQRGHDPACLANGLKAIDEYVGLSYQRDGAKCFKRKPNSKVVHPSEFQIMSPEPYISTAVIEDFSNPGEISSLSSPASPFGDYPREIHGQQN</sequence>
<proteinExistence type="predicted"/>
<protein>
    <recommendedName>
        <fullName evidence="5">Conidiation-specific protein 13</fullName>
    </recommendedName>
</protein>
<evidence type="ECO:0000256" key="2">
    <source>
        <dbReference type="SAM" id="SignalP"/>
    </source>
</evidence>
<name>A0A2B7WAE3_9EURO</name>